<dbReference type="EMBL" id="BK015140">
    <property type="protein sequence ID" value="DAD92600.1"/>
    <property type="molecule type" value="Genomic_DNA"/>
</dbReference>
<evidence type="ECO:0000313" key="1">
    <source>
        <dbReference type="EMBL" id="DAD92600.1"/>
    </source>
</evidence>
<name>A0A8S5NEH8_9CAUD</name>
<protein>
    <submittedName>
        <fullName evidence="1">Uncharacterized protein</fullName>
    </submittedName>
</protein>
<sequence length="85" mass="9111">MKHSEKLDAILSSFLDRVLESVQEPGTDGNTLRTALATLEKFNWLTVEHDKGTDGLEAIRAAQAARKAAQAAKAGQPPTPPSLND</sequence>
<organism evidence="1">
    <name type="scientific">Caudovirales sp. ctSxd6</name>
    <dbReference type="NCBI Taxonomy" id="2826774"/>
    <lineage>
        <taxon>Viruses</taxon>
        <taxon>Duplodnaviria</taxon>
        <taxon>Heunggongvirae</taxon>
        <taxon>Uroviricota</taxon>
        <taxon>Caudoviricetes</taxon>
    </lineage>
</organism>
<proteinExistence type="predicted"/>
<accession>A0A8S5NEH8</accession>
<reference evidence="1" key="1">
    <citation type="journal article" date="2021" name="Proc. Natl. Acad. Sci. U.S.A.">
        <title>A Catalog of Tens of Thousands of Viruses from Human Metagenomes Reveals Hidden Associations with Chronic Diseases.</title>
        <authorList>
            <person name="Tisza M.J."/>
            <person name="Buck C.B."/>
        </authorList>
    </citation>
    <scope>NUCLEOTIDE SEQUENCE</scope>
    <source>
        <strain evidence="1">CtSxd6</strain>
    </source>
</reference>